<name>A0A7S1TIU8_9RHOD</name>
<dbReference type="AlphaFoldDB" id="A0A7S1TIU8"/>
<proteinExistence type="predicted"/>
<organism evidence="2">
    <name type="scientific">Compsopogon caeruleus</name>
    <dbReference type="NCBI Taxonomy" id="31354"/>
    <lineage>
        <taxon>Eukaryota</taxon>
        <taxon>Rhodophyta</taxon>
        <taxon>Compsopogonophyceae</taxon>
        <taxon>Compsopogonales</taxon>
        <taxon>Compsopogonaceae</taxon>
        <taxon>Compsopogon</taxon>
    </lineage>
</organism>
<feature type="compositionally biased region" description="Low complexity" evidence="1">
    <location>
        <begin position="82"/>
        <end position="95"/>
    </location>
</feature>
<protein>
    <submittedName>
        <fullName evidence="2">Uncharacterized protein</fullName>
    </submittedName>
</protein>
<evidence type="ECO:0000256" key="1">
    <source>
        <dbReference type="SAM" id="MobiDB-lite"/>
    </source>
</evidence>
<feature type="region of interest" description="Disordered" evidence="1">
    <location>
        <begin position="69"/>
        <end position="126"/>
    </location>
</feature>
<gene>
    <name evidence="2" type="ORF">CCAE0312_LOCUS9275</name>
</gene>
<evidence type="ECO:0000313" key="2">
    <source>
        <dbReference type="EMBL" id="CAD9237177.1"/>
    </source>
</evidence>
<dbReference type="EMBL" id="HBGH01016745">
    <property type="protein sequence ID" value="CAD9237177.1"/>
    <property type="molecule type" value="Transcribed_RNA"/>
</dbReference>
<accession>A0A7S1TIU8</accession>
<sequence length="126" mass="13913">MSVDRCPLTDARWMNDCPSLHQLKSESLELSPLSESPSSSVSTMRRVSFRLCVDARLVGRCDAITGVAWERSSDEEEEAGEDFSLGKSSSSDESGSAGGKVFRRASTGRDTDCDEEDFRGPRRWVD</sequence>
<reference evidence="2" key="1">
    <citation type="submission" date="2021-01" db="EMBL/GenBank/DDBJ databases">
        <authorList>
            <person name="Corre E."/>
            <person name="Pelletier E."/>
            <person name="Niang G."/>
            <person name="Scheremetjew M."/>
            <person name="Finn R."/>
            <person name="Kale V."/>
            <person name="Holt S."/>
            <person name="Cochrane G."/>
            <person name="Meng A."/>
            <person name="Brown T."/>
            <person name="Cohen L."/>
        </authorList>
    </citation>
    <scope>NUCLEOTIDE SEQUENCE</scope>
    <source>
        <strain evidence="2">SAG 36.94</strain>
    </source>
</reference>